<keyword evidence="2" id="KW-0808">Transferase</keyword>
<feature type="domain" description="Sulfotransferase" evidence="3">
    <location>
        <begin position="136"/>
        <end position="388"/>
    </location>
</feature>
<name>A0A9N9RPN3_9DIPT</name>
<reference evidence="4" key="1">
    <citation type="submission" date="2022-01" db="EMBL/GenBank/DDBJ databases">
        <authorList>
            <person name="King R."/>
        </authorList>
    </citation>
    <scope>NUCLEOTIDE SEQUENCE</scope>
</reference>
<evidence type="ECO:0000313" key="5">
    <source>
        <dbReference type="Proteomes" id="UP001153620"/>
    </source>
</evidence>
<accession>A0A9N9RPN3</accession>
<evidence type="ECO:0000313" key="4">
    <source>
        <dbReference type="EMBL" id="CAG9800136.1"/>
    </source>
</evidence>
<dbReference type="OrthoDB" id="205623at2759"/>
<dbReference type="AlphaFoldDB" id="A0A9N9RPN3"/>
<dbReference type="EMBL" id="OU895877">
    <property type="protein sequence ID" value="CAG9800136.1"/>
    <property type="molecule type" value="Genomic_DNA"/>
</dbReference>
<dbReference type="GO" id="GO:0008146">
    <property type="term" value="F:sulfotransferase activity"/>
    <property type="evidence" value="ECO:0007669"/>
    <property type="project" value="InterPro"/>
</dbReference>
<proteinExistence type="inferred from homology"/>
<dbReference type="InterPro" id="IPR027417">
    <property type="entry name" value="P-loop_NTPase"/>
</dbReference>
<dbReference type="Gene3D" id="3.40.50.300">
    <property type="entry name" value="P-loop containing nucleotide triphosphate hydrolases"/>
    <property type="match status" value="1"/>
</dbReference>
<evidence type="ECO:0000259" key="3">
    <source>
        <dbReference type="Pfam" id="PF00685"/>
    </source>
</evidence>
<dbReference type="InterPro" id="IPR000863">
    <property type="entry name" value="Sulfotransferase_dom"/>
</dbReference>
<dbReference type="PANTHER" id="PTHR11783">
    <property type="entry name" value="SULFOTRANSFERASE SULT"/>
    <property type="match status" value="1"/>
</dbReference>
<dbReference type="Pfam" id="PF00685">
    <property type="entry name" value="Sulfotransfer_1"/>
    <property type="match status" value="1"/>
</dbReference>
<gene>
    <name evidence="4" type="ORF">CHIRRI_LOCUS3087</name>
</gene>
<evidence type="ECO:0000256" key="1">
    <source>
        <dbReference type="ARBA" id="ARBA00005771"/>
    </source>
</evidence>
<comment type="similarity">
    <text evidence="1">Belongs to the sulfotransferase 1 family.</text>
</comment>
<organism evidence="4 5">
    <name type="scientific">Chironomus riparius</name>
    <dbReference type="NCBI Taxonomy" id="315576"/>
    <lineage>
        <taxon>Eukaryota</taxon>
        <taxon>Metazoa</taxon>
        <taxon>Ecdysozoa</taxon>
        <taxon>Arthropoda</taxon>
        <taxon>Hexapoda</taxon>
        <taxon>Insecta</taxon>
        <taxon>Pterygota</taxon>
        <taxon>Neoptera</taxon>
        <taxon>Endopterygota</taxon>
        <taxon>Diptera</taxon>
        <taxon>Nematocera</taxon>
        <taxon>Chironomoidea</taxon>
        <taxon>Chironomidae</taxon>
        <taxon>Chironominae</taxon>
        <taxon>Chironomus</taxon>
    </lineage>
</organism>
<dbReference type="Proteomes" id="UP001153620">
    <property type="component" value="Chromosome 1"/>
</dbReference>
<protein>
    <recommendedName>
        <fullName evidence="3">Sulfotransferase domain-containing protein</fullName>
    </recommendedName>
</protein>
<reference evidence="4" key="2">
    <citation type="submission" date="2022-10" db="EMBL/GenBank/DDBJ databases">
        <authorList>
            <consortium name="ENA_rothamsted_submissions"/>
            <consortium name="culmorum"/>
            <person name="King R."/>
        </authorList>
    </citation>
    <scope>NUCLEOTIDE SEQUENCE</scope>
</reference>
<keyword evidence="5" id="KW-1185">Reference proteome</keyword>
<sequence length="407" mass="48148">MQNKTPDIDLTKYDCEKMMKKSEQGDAVRNEMLHDFGFYFNPLAMKTLERFEIQIEDFSFTAFNADMTLKTNISYPTVKLQMNGYEKSHKRISSKKELLLVVKNKDEKWKNFSETHFLPEFNFFVDKYKDFEVREDDIIISGFPRSGTTRAQEMVWLVANDCDFESALKHESDVRCPYFDHPGWSFLFRKNTMACSLDEMPSPRILKTHLPVQLLPDQVWTKKPKIIYVSRDVKDVAVSNYHFWYSLAVKRKMDMEEYFDSFMNDTIVYAPYRQSVQNYLNLPNYENIMYITYEGMCADLDGTILNIAKFLGKSISIENRQKLKEHLRFDNMKKNGATNNKSVLTNIQEFTDGKEGDSENFIRKGIIGDYKNSMSKEYIDKFNKWYAERDFMNEGFTYRKVEEKCTD</sequence>
<dbReference type="SUPFAM" id="SSF52540">
    <property type="entry name" value="P-loop containing nucleoside triphosphate hydrolases"/>
    <property type="match status" value="1"/>
</dbReference>
<evidence type="ECO:0000256" key="2">
    <source>
        <dbReference type="ARBA" id="ARBA00022679"/>
    </source>
</evidence>